<dbReference type="InterPro" id="IPR013655">
    <property type="entry name" value="PAS_fold_3"/>
</dbReference>
<dbReference type="PRINTS" id="PR00344">
    <property type="entry name" value="BCTRLSENSOR"/>
</dbReference>
<dbReference type="PANTHER" id="PTHR43304">
    <property type="entry name" value="PHYTOCHROME-LIKE PROTEIN CPH1"/>
    <property type="match status" value="1"/>
</dbReference>
<dbReference type="InterPro" id="IPR003594">
    <property type="entry name" value="HATPase_dom"/>
</dbReference>
<dbReference type="InterPro" id="IPR003661">
    <property type="entry name" value="HisK_dim/P_dom"/>
</dbReference>
<dbReference type="InterPro" id="IPR005467">
    <property type="entry name" value="His_kinase_dom"/>
</dbReference>
<evidence type="ECO:0000256" key="2">
    <source>
        <dbReference type="ARBA" id="ARBA00012438"/>
    </source>
</evidence>
<evidence type="ECO:0000259" key="9">
    <source>
        <dbReference type="PROSITE" id="PS50113"/>
    </source>
</evidence>
<dbReference type="InterPro" id="IPR000014">
    <property type="entry name" value="PAS"/>
</dbReference>
<comment type="catalytic activity">
    <reaction evidence="1">
        <text>ATP + protein L-histidine = ADP + protein N-phospho-L-histidine.</text>
        <dbReference type="EC" id="2.7.13.3"/>
    </reaction>
</comment>
<evidence type="ECO:0000256" key="5">
    <source>
        <dbReference type="ARBA" id="ARBA00022777"/>
    </source>
</evidence>
<protein>
    <recommendedName>
        <fullName evidence="2">histidine kinase</fullName>
        <ecNumber evidence="2">2.7.13.3</ecNumber>
    </recommendedName>
</protein>
<sequence length="946" mass="105357">MTGDRLSSKSSLELNQKLDSNVALDAAGLGVWDLNSDTGLLNLDTQCLQLFHIEAAHQLSYADFKNFIYPADIARLDELFQQATDDRFSIILRIVGNDKLLRRIELKGRSFLGETGQVIRVTGIAQQVPNQQPVNRQEETEHDHFRELVEQAPVAMALLSGPQFVITLANERVLAYWGKQREDVINKSFFEAMPDVTSQGIDELLQKIYTSGERSIAKESVVILKQNGITESTSINFICKPFWQDDHITGVLVVCTDATEQVLTRPKNPSNEYADRSLMDTLPAIIWTTEPDGSCSYLNRQWYDYTGQTQAEAEKFGWLDAIHPDDRESSATRFLEANEKHISFDLLYRLRQCDGTYRWAIDKASPRFDNDGQYLGMIGTVVDVHEQKLAEEALRASESKLRSIVSTAPVAIGLFIGRDLVIESPNQTFIDIVGKGPDIVGKPLREVMPELITENQPFLQILDDVFTTGQMFQSYGSQVSIVQNGVMTHKIYNISYSPLFDSDGNVYAILDLAVDVTGEAKARQALKENQNILQSMINMAEMGSYSIDLETNQLVKSQRVASWYGLPEVTDVATSISMIQESDQQRVSQLFADALLPSSDGSYQMEYTVINAQTNQKHILQTVGQVRRGLEGQPTHVDGLVWDITSQHELQLALEQLVQQRTEELALTNEELASTNDELAMANQAVTEVNSQLQTLVNDLKRSNQNLEQFAYIASHDLQEPLRKIQSFSSLLQQQFGPELGPTGLDLLQRLANAGSRMSILIRDLLTFSRIATEQVRLSPVALNQIVQESLDNLSLLVEETDALITVDPLPTVQGDVMQLGQLFSNLLSNALKFHKPGEVPQISISAVTVTGASLPTELIQSRPSQRYHRITVSDNGVGFDEKYLDRIFQVFQRLHGKNEFAGTGVGLAICQKVVTNHGGILTASSQTGQGATFIVYLPLLVPTNL</sequence>
<keyword evidence="3" id="KW-0597">Phosphoprotein</keyword>
<keyword evidence="6" id="KW-0175">Coiled coil</keyword>
<keyword evidence="4" id="KW-0808">Transferase</keyword>
<dbReference type="Pfam" id="PF00512">
    <property type="entry name" value="HisKA"/>
    <property type="match status" value="1"/>
</dbReference>
<feature type="domain" description="PAC" evidence="9">
    <location>
        <begin position="344"/>
        <end position="396"/>
    </location>
</feature>
<dbReference type="Pfam" id="PF13426">
    <property type="entry name" value="PAS_9"/>
    <property type="match status" value="1"/>
</dbReference>
<dbReference type="InterPro" id="IPR035965">
    <property type="entry name" value="PAS-like_dom_sf"/>
</dbReference>
<dbReference type="InterPro" id="IPR001610">
    <property type="entry name" value="PAC"/>
</dbReference>
<dbReference type="Pfam" id="PF08447">
    <property type="entry name" value="PAS_3"/>
    <property type="match status" value="1"/>
</dbReference>
<dbReference type="SMART" id="SM00388">
    <property type="entry name" value="HisKA"/>
    <property type="match status" value="1"/>
</dbReference>
<dbReference type="SUPFAM" id="SSF55874">
    <property type="entry name" value="ATPase domain of HSP90 chaperone/DNA topoisomerase II/histidine kinase"/>
    <property type="match status" value="1"/>
</dbReference>
<dbReference type="RefSeq" id="WP_248479702.1">
    <property type="nucleotide sequence ID" value="NZ_JALPRF010000006.1"/>
</dbReference>
<dbReference type="SUPFAM" id="SSF55785">
    <property type="entry name" value="PYP-like sensor domain (PAS domain)"/>
    <property type="match status" value="5"/>
</dbReference>
<evidence type="ECO:0000313" key="11">
    <source>
        <dbReference type="Proteomes" id="UP001202180"/>
    </source>
</evidence>
<feature type="domain" description="PAS" evidence="8">
    <location>
        <begin position="271"/>
        <end position="341"/>
    </location>
</feature>
<dbReference type="InterPro" id="IPR052162">
    <property type="entry name" value="Sensor_kinase/Photoreceptor"/>
</dbReference>
<dbReference type="InterPro" id="IPR036890">
    <property type="entry name" value="HATPase_C_sf"/>
</dbReference>
<dbReference type="SMART" id="SM00086">
    <property type="entry name" value="PAC"/>
    <property type="match status" value="3"/>
</dbReference>
<dbReference type="Proteomes" id="UP001202180">
    <property type="component" value="Unassembled WGS sequence"/>
</dbReference>
<dbReference type="CDD" id="cd00082">
    <property type="entry name" value="HisKA"/>
    <property type="match status" value="1"/>
</dbReference>
<evidence type="ECO:0000259" key="7">
    <source>
        <dbReference type="PROSITE" id="PS50109"/>
    </source>
</evidence>
<dbReference type="InterPro" id="IPR000700">
    <property type="entry name" value="PAS-assoc_C"/>
</dbReference>
<evidence type="ECO:0000256" key="1">
    <source>
        <dbReference type="ARBA" id="ARBA00000085"/>
    </source>
</evidence>
<keyword evidence="11" id="KW-1185">Reference proteome</keyword>
<feature type="domain" description="Histidine kinase" evidence="7">
    <location>
        <begin position="713"/>
        <end position="942"/>
    </location>
</feature>
<name>A0ABT0HST8_9BACT</name>
<dbReference type="EMBL" id="JALPRF010000006">
    <property type="protein sequence ID" value="MCK8495040.1"/>
    <property type="molecule type" value="Genomic_DNA"/>
</dbReference>
<gene>
    <name evidence="10" type="ORF">M0L20_24425</name>
</gene>
<evidence type="ECO:0000256" key="6">
    <source>
        <dbReference type="SAM" id="Coils"/>
    </source>
</evidence>
<evidence type="ECO:0000256" key="3">
    <source>
        <dbReference type="ARBA" id="ARBA00022553"/>
    </source>
</evidence>
<dbReference type="CDD" id="cd00130">
    <property type="entry name" value="PAS"/>
    <property type="match status" value="1"/>
</dbReference>
<dbReference type="SMART" id="SM00387">
    <property type="entry name" value="HATPase_c"/>
    <property type="match status" value="1"/>
</dbReference>
<dbReference type="InterPro" id="IPR036097">
    <property type="entry name" value="HisK_dim/P_sf"/>
</dbReference>
<proteinExistence type="predicted"/>
<dbReference type="Gene3D" id="3.30.565.10">
    <property type="entry name" value="Histidine kinase-like ATPase, C-terminal domain"/>
    <property type="match status" value="1"/>
</dbReference>
<organism evidence="10 11">
    <name type="scientific">Spirosoma liriopis</name>
    <dbReference type="NCBI Taxonomy" id="2937440"/>
    <lineage>
        <taxon>Bacteria</taxon>
        <taxon>Pseudomonadati</taxon>
        <taxon>Bacteroidota</taxon>
        <taxon>Cytophagia</taxon>
        <taxon>Cytophagales</taxon>
        <taxon>Cytophagaceae</taxon>
        <taxon>Spirosoma</taxon>
    </lineage>
</organism>
<dbReference type="InterPro" id="IPR013656">
    <property type="entry name" value="PAS_4"/>
</dbReference>
<dbReference type="PROSITE" id="PS50109">
    <property type="entry name" value="HIS_KIN"/>
    <property type="match status" value="1"/>
</dbReference>
<dbReference type="EC" id="2.7.13.3" evidence="2"/>
<dbReference type="Gene3D" id="3.30.450.20">
    <property type="entry name" value="PAS domain"/>
    <property type="match status" value="5"/>
</dbReference>
<dbReference type="SMART" id="SM00091">
    <property type="entry name" value="PAS"/>
    <property type="match status" value="4"/>
</dbReference>
<evidence type="ECO:0000256" key="4">
    <source>
        <dbReference type="ARBA" id="ARBA00022679"/>
    </source>
</evidence>
<dbReference type="Pfam" id="PF02518">
    <property type="entry name" value="HATPase_c"/>
    <property type="match status" value="1"/>
</dbReference>
<dbReference type="Pfam" id="PF08448">
    <property type="entry name" value="PAS_4"/>
    <property type="match status" value="1"/>
</dbReference>
<dbReference type="Gene3D" id="1.10.287.130">
    <property type="match status" value="1"/>
</dbReference>
<feature type="domain" description="PAC" evidence="9">
    <location>
        <begin position="473"/>
        <end position="528"/>
    </location>
</feature>
<dbReference type="PROSITE" id="PS50112">
    <property type="entry name" value="PAS"/>
    <property type="match status" value="1"/>
</dbReference>
<dbReference type="SUPFAM" id="SSF47384">
    <property type="entry name" value="Homodimeric domain of signal transducing histidine kinase"/>
    <property type="match status" value="1"/>
</dbReference>
<dbReference type="InterPro" id="IPR004358">
    <property type="entry name" value="Sig_transdc_His_kin-like_C"/>
</dbReference>
<dbReference type="PANTHER" id="PTHR43304:SF1">
    <property type="entry name" value="PAC DOMAIN-CONTAINING PROTEIN"/>
    <property type="match status" value="1"/>
</dbReference>
<evidence type="ECO:0000259" key="8">
    <source>
        <dbReference type="PROSITE" id="PS50112"/>
    </source>
</evidence>
<dbReference type="NCBIfam" id="TIGR00229">
    <property type="entry name" value="sensory_box"/>
    <property type="match status" value="2"/>
</dbReference>
<feature type="coiled-coil region" evidence="6">
    <location>
        <begin position="658"/>
        <end position="706"/>
    </location>
</feature>
<dbReference type="PROSITE" id="PS50113">
    <property type="entry name" value="PAC"/>
    <property type="match status" value="2"/>
</dbReference>
<comment type="caution">
    <text evidence="10">The sequence shown here is derived from an EMBL/GenBank/DDBJ whole genome shotgun (WGS) entry which is preliminary data.</text>
</comment>
<keyword evidence="5" id="KW-0418">Kinase</keyword>
<evidence type="ECO:0000313" key="10">
    <source>
        <dbReference type="EMBL" id="MCK8495040.1"/>
    </source>
</evidence>
<accession>A0ABT0HST8</accession>
<reference evidence="10 11" key="1">
    <citation type="submission" date="2022-04" db="EMBL/GenBank/DDBJ databases">
        <title>Spirosoma sp. strain RP8 genome sequencing and assembly.</title>
        <authorList>
            <person name="Jung Y."/>
        </authorList>
    </citation>
    <scope>NUCLEOTIDE SEQUENCE [LARGE SCALE GENOMIC DNA]</scope>
    <source>
        <strain evidence="10 11">RP8</strain>
    </source>
</reference>